<gene>
    <name evidence="1" type="ORF">MLD38_015363</name>
</gene>
<evidence type="ECO:0000313" key="2">
    <source>
        <dbReference type="Proteomes" id="UP001057402"/>
    </source>
</evidence>
<organism evidence="1 2">
    <name type="scientific">Melastoma candidum</name>
    <dbReference type="NCBI Taxonomy" id="119954"/>
    <lineage>
        <taxon>Eukaryota</taxon>
        <taxon>Viridiplantae</taxon>
        <taxon>Streptophyta</taxon>
        <taxon>Embryophyta</taxon>
        <taxon>Tracheophyta</taxon>
        <taxon>Spermatophyta</taxon>
        <taxon>Magnoliopsida</taxon>
        <taxon>eudicotyledons</taxon>
        <taxon>Gunneridae</taxon>
        <taxon>Pentapetalae</taxon>
        <taxon>rosids</taxon>
        <taxon>malvids</taxon>
        <taxon>Myrtales</taxon>
        <taxon>Melastomataceae</taxon>
        <taxon>Melastomatoideae</taxon>
        <taxon>Melastomateae</taxon>
        <taxon>Melastoma</taxon>
    </lineage>
</organism>
<accession>A0ACB9RFW0</accession>
<reference evidence="2" key="1">
    <citation type="journal article" date="2023" name="Front. Plant Sci.">
        <title>Chromosomal-level genome assembly of Melastoma candidum provides insights into trichome evolution.</title>
        <authorList>
            <person name="Zhong Y."/>
            <person name="Wu W."/>
            <person name="Sun C."/>
            <person name="Zou P."/>
            <person name="Liu Y."/>
            <person name="Dai S."/>
            <person name="Zhou R."/>
        </authorList>
    </citation>
    <scope>NUCLEOTIDE SEQUENCE [LARGE SCALE GENOMIC DNA]</scope>
</reference>
<keyword evidence="2" id="KW-1185">Reference proteome</keyword>
<name>A0ACB9RFW0_9MYRT</name>
<comment type="caution">
    <text evidence="1">The sequence shown here is derived from an EMBL/GenBank/DDBJ whole genome shotgun (WGS) entry which is preliminary data.</text>
</comment>
<dbReference type="EMBL" id="CM042883">
    <property type="protein sequence ID" value="KAI4377785.1"/>
    <property type="molecule type" value="Genomic_DNA"/>
</dbReference>
<protein>
    <submittedName>
        <fullName evidence="1">Uncharacterized protein</fullName>
    </submittedName>
</protein>
<sequence length="349" mass="38735">MGDNVTAPFPLLHVDLNLDPTSPTHDFSFPNHHHQFLSSRYSTSSCSHELGVVSHELFPPPEPHHLQRVSFDDELLLGQGGTHDHPFGEDETRGKSRVGDGDHNYSRDHDLGHLPEYCSVKWVSSKMRIMKKMSNMEKPLSAVQNFGSVPKLASTVPPWVPDVLENDSSSSANSHRSVSSRTESHNNNNNNNYPIIRVCADCNTTKTPLWRSGPTGPKTLCNACGIRQRKARRAMAAAAAAANGEVPPQQNLAPTKEQQKKKKSMKKKRLSSSDNDNENDSSYDPQPKKKPKTLLLPPAGSRDLCFEEFVMKLSEWTSGFRGVFPQDEKEAAILLMALSYGLVRSNNIS</sequence>
<dbReference type="Proteomes" id="UP001057402">
    <property type="component" value="Chromosome 4"/>
</dbReference>
<proteinExistence type="predicted"/>
<evidence type="ECO:0000313" key="1">
    <source>
        <dbReference type="EMBL" id="KAI4377785.1"/>
    </source>
</evidence>